<proteinExistence type="predicted"/>
<evidence type="ECO:0000313" key="2">
    <source>
        <dbReference type="RefSeq" id="XP_031557633.1"/>
    </source>
</evidence>
<keyword evidence="1" id="KW-1185">Reference proteome</keyword>
<dbReference type="Proteomes" id="UP000515163">
    <property type="component" value="Unplaced"/>
</dbReference>
<reference evidence="2" key="1">
    <citation type="submission" date="2025-08" db="UniProtKB">
        <authorList>
            <consortium name="RefSeq"/>
        </authorList>
    </citation>
    <scope>IDENTIFICATION</scope>
    <source>
        <tissue evidence="2">Tentacle</tissue>
    </source>
</reference>
<dbReference type="OrthoDB" id="3248986at2759"/>
<gene>
    <name evidence="2" type="primary">LOC116294219</name>
</gene>
<dbReference type="KEGG" id="aten:116294219"/>
<name>A0A6P8HR99_ACTTE</name>
<dbReference type="InParanoid" id="A0A6P8HR99"/>
<dbReference type="AlphaFoldDB" id="A0A6P8HR99"/>
<evidence type="ECO:0000313" key="1">
    <source>
        <dbReference type="Proteomes" id="UP000515163"/>
    </source>
</evidence>
<organism evidence="1 2">
    <name type="scientific">Actinia tenebrosa</name>
    <name type="common">Australian red waratah sea anemone</name>
    <dbReference type="NCBI Taxonomy" id="6105"/>
    <lineage>
        <taxon>Eukaryota</taxon>
        <taxon>Metazoa</taxon>
        <taxon>Cnidaria</taxon>
        <taxon>Anthozoa</taxon>
        <taxon>Hexacorallia</taxon>
        <taxon>Actiniaria</taxon>
        <taxon>Actiniidae</taxon>
        <taxon>Actinia</taxon>
    </lineage>
</organism>
<sequence length="268" mass="30260">MSFERFNGILGATPMNGRSIEVQLMRKLIVGRFVWNTTMPCEFQETFLPFFKQIHSDDNSGFSAINAMYFSECASCHNHKNVNWNDLTLVSLPKSYQYMTLDADDLGLLLCCYKQLLANADNLTIDSLSSIARKYAYAYLGSEKFGSKKDSKSLRSSRVIASWANDDGTINTSSLARPGQVKFYILHSLTIDGNTRQFALACISWYKKDEEAKIYGKPTQVWRCKEIDPPGPAVFMPAQRIFSTFASCTINRNGIEKLEVSAVPRLFN</sequence>
<dbReference type="GeneID" id="116294219"/>
<accession>A0A6P8HR99</accession>
<dbReference type="RefSeq" id="XP_031557633.1">
    <property type="nucleotide sequence ID" value="XM_031701773.1"/>
</dbReference>
<protein>
    <submittedName>
        <fullName evidence="2">Uncharacterized protein LOC116294219</fullName>
    </submittedName>
</protein>